<dbReference type="Proteomes" id="UP000681356">
    <property type="component" value="Unassembled WGS sequence"/>
</dbReference>
<evidence type="ECO:0000313" key="2">
    <source>
        <dbReference type="Proteomes" id="UP000681356"/>
    </source>
</evidence>
<accession>A0A8J8B6F8</accession>
<dbReference type="RefSeq" id="WP_212535204.1">
    <property type="nucleotide sequence ID" value="NZ_JAGTUU010000001.1"/>
</dbReference>
<protein>
    <submittedName>
        <fullName evidence="1">Uncharacterized protein</fullName>
    </submittedName>
</protein>
<dbReference type="AlphaFoldDB" id="A0A8J8B6F8"/>
<organism evidence="1 2">
    <name type="scientific">Thetidibacter halocola</name>
    <dbReference type="NCBI Taxonomy" id="2827239"/>
    <lineage>
        <taxon>Bacteria</taxon>
        <taxon>Pseudomonadati</taxon>
        <taxon>Pseudomonadota</taxon>
        <taxon>Alphaproteobacteria</taxon>
        <taxon>Rhodobacterales</taxon>
        <taxon>Roseobacteraceae</taxon>
        <taxon>Thetidibacter</taxon>
    </lineage>
</organism>
<keyword evidence="2" id="KW-1185">Reference proteome</keyword>
<gene>
    <name evidence="1" type="ORF">KB874_03835</name>
</gene>
<proteinExistence type="predicted"/>
<dbReference type="EMBL" id="JAGTUU010000001">
    <property type="protein sequence ID" value="MBS0123257.1"/>
    <property type="molecule type" value="Genomic_DNA"/>
</dbReference>
<comment type="caution">
    <text evidence="1">The sequence shown here is derived from an EMBL/GenBank/DDBJ whole genome shotgun (WGS) entry which is preliminary data.</text>
</comment>
<reference evidence="1" key="1">
    <citation type="submission" date="2021-04" db="EMBL/GenBank/DDBJ databases">
        <authorList>
            <person name="Yoon J."/>
        </authorList>
    </citation>
    <scope>NUCLEOTIDE SEQUENCE</scope>
    <source>
        <strain evidence="1">KMU-90</strain>
    </source>
</reference>
<name>A0A8J8B6F8_9RHOB</name>
<sequence>MQVILHLGVHCTDEDRLLKTLLRNADTWRHEGVAIPGPSRYRTLLSDTISALADTPPSPEAREVVLDAILSDDPDKVDRLILSHANFFSVPKLTFAGGYLYRWAERRLETFCDLFDQDEVEIFIGLRNPATFIPALLADTPAHDMAVLMEGADPMHLRWSDLIRRIRIIAPEVPVTIWANEDTPFIWGEILRRMGGVPLDRKITGAFDMFASIISREGMQRFRAFLAENPTINEDQKRQAMMVLLDRFALDEVIEQELDLPGWDAAYVDMLTELYEDDLEVIAEIEDVTLIRP</sequence>
<evidence type="ECO:0000313" key="1">
    <source>
        <dbReference type="EMBL" id="MBS0123257.1"/>
    </source>
</evidence>